<dbReference type="GO" id="GO:0009401">
    <property type="term" value="P:phosphoenolpyruvate-dependent sugar phosphotransferase system"/>
    <property type="evidence" value="ECO:0007669"/>
    <property type="project" value="UniProtKB-KW"/>
</dbReference>
<dbReference type="InterPro" id="IPR036662">
    <property type="entry name" value="PTS_EIIA_man-typ_sf"/>
</dbReference>
<evidence type="ECO:0000256" key="3">
    <source>
        <dbReference type="ARBA" id="ARBA00022490"/>
    </source>
</evidence>
<comment type="subcellular location">
    <subcellularLocation>
        <location evidence="1">Cytoplasm</location>
    </subcellularLocation>
</comment>
<dbReference type="PANTHER" id="PTHR33799">
    <property type="entry name" value="PTS PERMEASE-RELATED-RELATED"/>
    <property type="match status" value="1"/>
</dbReference>
<keyword evidence="7" id="KW-0418">Kinase</keyword>
<evidence type="ECO:0000259" key="8">
    <source>
        <dbReference type="PROSITE" id="PS51096"/>
    </source>
</evidence>
<dbReference type="GO" id="GO:0016301">
    <property type="term" value="F:kinase activity"/>
    <property type="evidence" value="ECO:0007669"/>
    <property type="project" value="UniProtKB-KW"/>
</dbReference>
<evidence type="ECO:0000313" key="10">
    <source>
        <dbReference type="Proteomes" id="UP000824062"/>
    </source>
</evidence>
<dbReference type="PANTHER" id="PTHR33799:SF1">
    <property type="entry name" value="PTS SYSTEM MANNOSE-SPECIFIC EIIAB COMPONENT-RELATED"/>
    <property type="match status" value="1"/>
</dbReference>
<sequence length="139" mass="14944">MRRYVIASHAHLAQGMRESLALLVGNVDNVYALCLFVDGNDDPEAAIAELLASFDDEDEVVVCTDLLGGSVNNAFVRVVSQRPGTLLVTNTNLAFMLELLCANEGGPLDEAIRLVLAEGRCSVSYVNDLLDIVGADEDF</sequence>
<dbReference type="AlphaFoldDB" id="A0A9D2JFG9"/>
<gene>
    <name evidence="9" type="ORF">IAA19_07020</name>
</gene>
<dbReference type="GO" id="GO:0016020">
    <property type="term" value="C:membrane"/>
    <property type="evidence" value="ECO:0007669"/>
    <property type="project" value="InterPro"/>
</dbReference>
<dbReference type="EMBL" id="DXBM01000059">
    <property type="protein sequence ID" value="HIZ46749.1"/>
    <property type="molecule type" value="Genomic_DNA"/>
</dbReference>
<dbReference type="SUPFAM" id="SSF53062">
    <property type="entry name" value="PTS system fructose IIA component-like"/>
    <property type="match status" value="1"/>
</dbReference>
<dbReference type="Proteomes" id="UP000824062">
    <property type="component" value="Unassembled WGS sequence"/>
</dbReference>
<proteinExistence type="predicted"/>
<organism evidence="9 10">
    <name type="scientific">Candidatus Olsenella pullistercoris</name>
    <dbReference type="NCBI Taxonomy" id="2838712"/>
    <lineage>
        <taxon>Bacteria</taxon>
        <taxon>Bacillati</taxon>
        <taxon>Actinomycetota</taxon>
        <taxon>Coriobacteriia</taxon>
        <taxon>Coriobacteriales</taxon>
        <taxon>Atopobiaceae</taxon>
        <taxon>Olsenella</taxon>
    </lineage>
</organism>
<feature type="domain" description="PTS EIIA type-4" evidence="8">
    <location>
        <begin position="1"/>
        <end position="123"/>
    </location>
</feature>
<keyword evidence="3" id="KW-0963">Cytoplasm</keyword>
<name>A0A9D2JFG9_9ACTN</name>
<dbReference type="PROSITE" id="PS51096">
    <property type="entry name" value="PTS_EIIA_TYPE_4"/>
    <property type="match status" value="1"/>
</dbReference>
<evidence type="ECO:0000256" key="2">
    <source>
        <dbReference type="ARBA" id="ARBA00022448"/>
    </source>
</evidence>
<comment type="caution">
    <text evidence="9">The sequence shown here is derived from an EMBL/GenBank/DDBJ whole genome shotgun (WGS) entry which is preliminary data.</text>
</comment>
<evidence type="ECO:0000256" key="1">
    <source>
        <dbReference type="ARBA" id="ARBA00004496"/>
    </source>
</evidence>
<keyword evidence="6" id="KW-0598">Phosphotransferase system</keyword>
<evidence type="ECO:0000256" key="5">
    <source>
        <dbReference type="ARBA" id="ARBA00022679"/>
    </source>
</evidence>
<keyword evidence="4" id="KW-0762">Sugar transport</keyword>
<evidence type="ECO:0000256" key="4">
    <source>
        <dbReference type="ARBA" id="ARBA00022597"/>
    </source>
</evidence>
<evidence type="ECO:0000256" key="6">
    <source>
        <dbReference type="ARBA" id="ARBA00022683"/>
    </source>
</evidence>
<dbReference type="InterPro" id="IPR051471">
    <property type="entry name" value="Bacterial_PTS_sugar_comp"/>
</dbReference>
<dbReference type="CDD" id="cd00006">
    <property type="entry name" value="PTS_IIA_man"/>
    <property type="match status" value="1"/>
</dbReference>
<protein>
    <submittedName>
        <fullName evidence="9">PTS fructose transporter subunit IIA</fullName>
    </submittedName>
</protein>
<dbReference type="GO" id="GO:0005737">
    <property type="term" value="C:cytoplasm"/>
    <property type="evidence" value="ECO:0007669"/>
    <property type="project" value="UniProtKB-SubCell"/>
</dbReference>
<dbReference type="InterPro" id="IPR004701">
    <property type="entry name" value="PTS_EIIA_man-typ"/>
</dbReference>
<dbReference type="Pfam" id="PF03610">
    <property type="entry name" value="EIIA-man"/>
    <property type="match status" value="1"/>
</dbReference>
<reference evidence="9" key="1">
    <citation type="journal article" date="2021" name="PeerJ">
        <title>Extensive microbial diversity within the chicken gut microbiome revealed by metagenomics and culture.</title>
        <authorList>
            <person name="Gilroy R."/>
            <person name="Ravi A."/>
            <person name="Getino M."/>
            <person name="Pursley I."/>
            <person name="Horton D.L."/>
            <person name="Alikhan N.F."/>
            <person name="Baker D."/>
            <person name="Gharbi K."/>
            <person name="Hall N."/>
            <person name="Watson M."/>
            <person name="Adriaenssens E.M."/>
            <person name="Foster-Nyarko E."/>
            <person name="Jarju S."/>
            <person name="Secka A."/>
            <person name="Antonio M."/>
            <person name="Oren A."/>
            <person name="Chaudhuri R.R."/>
            <person name="La Ragione R."/>
            <person name="Hildebrand F."/>
            <person name="Pallen M.J."/>
        </authorList>
    </citation>
    <scope>NUCLEOTIDE SEQUENCE</scope>
    <source>
        <strain evidence="9">ChiHjej12B11-14209</strain>
    </source>
</reference>
<reference evidence="9" key="2">
    <citation type="submission" date="2021-04" db="EMBL/GenBank/DDBJ databases">
        <authorList>
            <person name="Gilroy R."/>
        </authorList>
    </citation>
    <scope>NUCLEOTIDE SEQUENCE</scope>
    <source>
        <strain evidence="9">ChiHjej12B11-14209</strain>
    </source>
</reference>
<accession>A0A9D2JFG9</accession>
<dbReference type="Gene3D" id="3.40.50.510">
    <property type="entry name" value="Phosphotransferase system, mannose-type IIA component"/>
    <property type="match status" value="1"/>
</dbReference>
<dbReference type="InterPro" id="IPR033887">
    <property type="entry name" value="PTS_IIA_man"/>
</dbReference>
<keyword evidence="5" id="KW-0808">Transferase</keyword>
<evidence type="ECO:0000313" key="9">
    <source>
        <dbReference type="EMBL" id="HIZ46749.1"/>
    </source>
</evidence>
<evidence type="ECO:0000256" key="7">
    <source>
        <dbReference type="ARBA" id="ARBA00022777"/>
    </source>
</evidence>
<keyword evidence="2" id="KW-0813">Transport</keyword>